<keyword evidence="1" id="KW-0175">Coiled coil</keyword>
<dbReference type="OrthoDB" id="1892195at2759"/>
<keyword evidence="4" id="KW-1185">Reference proteome</keyword>
<dbReference type="InterPro" id="IPR005379">
    <property type="entry name" value="FDM1-5/IDN2_XH"/>
</dbReference>
<feature type="coiled-coil region" evidence="1">
    <location>
        <begin position="91"/>
        <end position="174"/>
    </location>
</feature>
<dbReference type="Pfam" id="PF03469">
    <property type="entry name" value="XH"/>
    <property type="match status" value="1"/>
</dbReference>
<accession>A0A2U1MIK7</accession>
<dbReference type="PANTHER" id="PTHR21596:SF82">
    <property type="entry name" value="FACTOR OF DNA METHYLATION 5-LIKE"/>
    <property type="match status" value="1"/>
</dbReference>
<organism evidence="3 4">
    <name type="scientific">Artemisia annua</name>
    <name type="common">Sweet wormwood</name>
    <dbReference type="NCBI Taxonomy" id="35608"/>
    <lineage>
        <taxon>Eukaryota</taxon>
        <taxon>Viridiplantae</taxon>
        <taxon>Streptophyta</taxon>
        <taxon>Embryophyta</taxon>
        <taxon>Tracheophyta</taxon>
        <taxon>Spermatophyta</taxon>
        <taxon>Magnoliopsida</taxon>
        <taxon>eudicotyledons</taxon>
        <taxon>Gunneridae</taxon>
        <taxon>Pentapetalae</taxon>
        <taxon>asterids</taxon>
        <taxon>campanulids</taxon>
        <taxon>Asterales</taxon>
        <taxon>Asteraceae</taxon>
        <taxon>Asteroideae</taxon>
        <taxon>Anthemideae</taxon>
        <taxon>Artemisiinae</taxon>
        <taxon>Artemisia</taxon>
    </lineage>
</organism>
<dbReference type="InterPro" id="IPR045177">
    <property type="entry name" value="FDM1-5/IDN2"/>
</dbReference>
<gene>
    <name evidence="3" type="ORF">CTI12_AA376350</name>
</gene>
<evidence type="ECO:0000313" key="4">
    <source>
        <dbReference type="Proteomes" id="UP000245207"/>
    </source>
</evidence>
<dbReference type="STRING" id="35608.A0A2U1MIK7"/>
<dbReference type="Proteomes" id="UP000245207">
    <property type="component" value="Unassembled WGS sequence"/>
</dbReference>
<evidence type="ECO:0000313" key="3">
    <source>
        <dbReference type="EMBL" id="PWA61110.1"/>
    </source>
</evidence>
<dbReference type="GO" id="GO:0080188">
    <property type="term" value="P:gene silencing by siRNA-directed DNA methylation"/>
    <property type="evidence" value="ECO:0007669"/>
    <property type="project" value="InterPro"/>
</dbReference>
<sequence>MEESKVVMELRKARGIAVSLAREVDMKNQTLWEMEKHVQHISSQLHSLISEKDRMNHSFSEEMRKMQLIGQQNAKLKTDLECQLSSMNLLVQESEKLKEEVAYERKQLEQKAAELEKRESQLDDERQSFYIAKEKIEQNPLDSNYSISVHINELRNKLTEKEEELHDMDNLNQTLILREHMSNNELQAARKELINVLPQVLDSMTVIGLKRMGEVAQKPFQDVCMQKFSAQEWELRSVELSSLWQDKVNNPNWHPFKQAIKDGKVQEIVDEDDSHLKELKSQWGEEACKAVVNALLELNEYNPSGRYVVSELWNFKERRKATLKEVVNCLIHQLKANKSLKRRRDGQHSERPN</sequence>
<name>A0A2U1MIK7_ARTAN</name>
<feature type="domain" description="Factor of DNA methylation 1-5/IDN2" evidence="2">
    <location>
        <begin position="210"/>
        <end position="338"/>
    </location>
</feature>
<protein>
    <submittedName>
        <fullName evidence="3">Domain XH</fullName>
    </submittedName>
</protein>
<reference evidence="3 4" key="1">
    <citation type="journal article" date="2018" name="Mol. Plant">
        <title>The genome of Artemisia annua provides insight into the evolution of Asteraceae family and artemisinin biosynthesis.</title>
        <authorList>
            <person name="Shen Q."/>
            <person name="Zhang L."/>
            <person name="Liao Z."/>
            <person name="Wang S."/>
            <person name="Yan T."/>
            <person name="Shi P."/>
            <person name="Liu M."/>
            <person name="Fu X."/>
            <person name="Pan Q."/>
            <person name="Wang Y."/>
            <person name="Lv Z."/>
            <person name="Lu X."/>
            <person name="Zhang F."/>
            <person name="Jiang W."/>
            <person name="Ma Y."/>
            <person name="Chen M."/>
            <person name="Hao X."/>
            <person name="Li L."/>
            <person name="Tang Y."/>
            <person name="Lv G."/>
            <person name="Zhou Y."/>
            <person name="Sun X."/>
            <person name="Brodelius P.E."/>
            <person name="Rose J.K.C."/>
            <person name="Tang K."/>
        </authorList>
    </citation>
    <scope>NUCLEOTIDE SEQUENCE [LARGE SCALE GENOMIC DNA]</scope>
    <source>
        <strain evidence="4">cv. Huhao1</strain>
        <tissue evidence="3">Leaf</tissue>
    </source>
</reference>
<dbReference type="AlphaFoldDB" id="A0A2U1MIK7"/>
<comment type="caution">
    <text evidence="3">The sequence shown here is derived from an EMBL/GenBank/DDBJ whole genome shotgun (WGS) entry which is preliminary data.</text>
</comment>
<dbReference type="EMBL" id="PKPP01005182">
    <property type="protein sequence ID" value="PWA61110.1"/>
    <property type="molecule type" value="Genomic_DNA"/>
</dbReference>
<dbReference type="PANTHER" id="PTHR21596">
    <property type="entry name" value="RIBONUCLEASE P SUBUNIT P38"/>
    <property type="match status" value="1"/>
</dbReference>
<proteinExistence type="predicted"/>
<evidence type="ECO:0000256" key="1">
    <source>
        <dbReference type="SAM" id="Coils"/>
    </source>
</evidence>
<evidence type="ECO:0000259" key="2">
    <source>
        <dbReference type="Pfam" id="PF03469"/>
    </source>
</evidence>